<evidence type="ECO:0000313" key="3">
    <source>
        <dbReference type="Proteomes" id="UP001228376"/>
    </source>
</evidence>
<proteinExistence type="predicted"/>
<feature type="domain" description="Replicative helicase loading/DNA remodeling protein DnaB N-terminal winged helix" evidence="1">
    <location>
        <begin position="9"/>
        <end position="171"/>
    </location>
</feature>
<gene>
    <name evidence="2" type="ORF">P5G51_008105</name>
</gene>
<protein>
    <recommendedName>
        <fullName evidence="1">Replicative helicase loading/DNA remodeling protein DnaB N-terminal winged helix domain-containing protein</fullName>
    </recommendedName>
</protein>
<reference evidence="2 3" key="1">
    <citation type="submission" date="2023-10" db="EMBL/GenBank/DDBJ databases">
        <title>179-bfca-hs.</title>
        <authorList>
            <person name="Miliotis G."/>
            <person name="Sengupta P."/>
            <person name="Hameed A."/>
            <person name="Chuvochina M."/>
            <person name="Mcdonagh F."/>
            <person name="Simpson A.C."/>
            <person name="Singh N.K."/>
            <person name="Rekha P.D."/>
            <person name="Raman K."/>
            <person name="Hugenholtz P."/>
            <person name="Venkateswaran K."/>
        </authorList>
    </citation>
    <scope>NUCLEOTIDE SEQUENCE [LARGE SCALE GENOMIC DNA]</scope>
    <source>
        <strain evidence="2 3">179-BFC-A-HS</strain>
    </source>
</reference>
<evidence type="ECO:0000259" key="1">
    <source>
        <dbReference type="Pfam" id="PF25888"/>
    </source>
</evidence>
<accession>A0ABU5CGB7</accession>
<dbReference type="InterPro" id="IPR058660">
    <property type="entry name" value="WHD_DnaB"/>
</dbReference>
<comment type="caution">
    <text evidence="2">The sequence shown here is derived from an EMBL/GenBank/DDBJ whole genome shotgun (WGS) entry which is preliminary data.</text>
</comment>
<sequence>MSYIAKILPVDGYRVSLHGNLPVDYAVTLTHLYQPILGAKPVMLYQTLLHEMDFMTDTGVQTHHTLMNYLCLPLDEIYEARVKLEGIGLMQTYKQKTADETTVYYYELQIPFSSHAFFEEPMLSQLLYHHIGKQKFTALKSHYAKRSPQPLGSEITASFNDVFETVRPSKHGTKPTIDDLENVGPNVEEIDFTYLIHVCKQRMLPTHKIFTPVNRRIITQMVTLYQLTSYEIENCLLWALTEENELNVEAFKSACHDLFQASGRNIHTYICMQKSRTFRKKRKQLTRK</sequence>
<keyword evidence="3" id="KW-1185">Reference proteome</keyword>
<dbReference type="EMBL" id="JAROCA020000001">
    <property type="protein sequence ID" value="MDY0405364.1"/>
    <property type="molecule type" value="Genomic_DNA"/>
</dbReference>
<organism evidence="2 3">
    <name type="scientific">Tigheibacillus jepli</name>
    <dbReference type="NCBI Taxonomy" id="3035914"/>
    <lineage>
        <taxon>Bacteria</taxon>
        <taxon>Bacillati</taxon>
        <taxon>Bacillota</taxon>
        <taxon>Bacilli</taxon>
        <taxon>Bacillales</taxon>
        <taxon>Bacillaceae</taxon>
        <taxon>Tigheibacillus</taxon>
    </lineage>
</organism>
<dbReference type="RefSeq" id="WP_320384480.1">
    <property type="nucleotide sequence ID" value="NZ_JAROCA020000001.1"/>
</dbReference>
<dbReference type="Pfam" id="PF25888">
    <property type="entry name" value="WHD_DnaB"/>
    <property type="match status" value="1"/>
</dbReference>
<evidence type="ECO:0000313" key="2">
    <source>
        <dbReference type="EMBL" id="MDY0405364.1"/>
    </source>
</evidence>
<dbReference type="Proteomes" id="UP001228376">
    <property type="component" value="Unassembled WGS sequence"/>
</dbReference>
<name>A0ABU5CGB7_9BACI</name>